<organism evidence="2 3">
    <name type="scientific">Cinchona calisaya</name>
    <dbReference type="NCBI Taxonomy" id="153742"/>
    <lineage>
        <taxon>Eukaryota</taxon>
        <taxon>Viridiplantae</taxon>
        <taxon>Streptophyta</taxon>
        <taxon>Embryophyta</taxon>
        <taxon>Tracheophyta</taxon>
        <taxon>Spermatophyta</taxon>
        <taxon>Magnoliopsida</taxon>
        <taxon>eudicotyledons</taxon>
        <taxon>Gunneridae</taxon>
        <taxon>Pentapetalae</taxon>
        <taxon>asterids</taxon>
        <taxon>lamiids</taxon>
        <taxon>Gentianales</taxon>
        <taxon>Rubiaceae</taxon>
        <taxon>Cinchonoideae</taxon>
        <taxon>Cinchoneae</taxon>
        <taxon>Cinchona</taxon>
    </lineage>
</organism>
<evidence type="ECO:0000313" key="2">
    <source>
        <dbReference type="EMBL" id="KAL3530849.1"/>
    </source>
</evidence>
<reference evidence="2 3" key="1">
    <citation type="submission" date="2024-11" db="EMBL/GenBank/DDBJ databases">
        <title>A near-complete genome assembly of Cinchona calisaya.</title>
        <authorList>
            <person name="Lian D.C."/>
            <person name="Zhao X.W."/>
            <person name="Wei L."/>
        </authorList>
    </citation>
    <scope>NUCLEOTIDE SEQUENCE [LARGE SCALE GENOMIC DNA]</scope>
    <source>
        <tissue evidence="2">Nenye</tissue>
    </source>
</reference>
<protein>
    <recommendedName>
        <fullName evidence="4">Peptidase M41 FtsH extracellular domain-containing protein</fullName>
    </recommendedName>
</protein>
<evidence type="ECO:0000256" key="1">
    <source>
        <dbReference type="SAM" id="MobiDB-lite"/>
    </source>
</evidence>
<accession>A0ABD3AGG0</accession>
<dbReference type="EMBL" id="JBJUIK010000004">
    <property type="protein sequence ID" value="KAL3530849.1"/>
    <property type="molecule type" value="Genomic_DNA"/>
</dbReference>
<proteinExistence type="predicted"/>
<feature type="compositionally biased region" description="Polar residues" evidence="1">
    <location>
        <begin position="66"/>
        <end position="76"/>
    </location>
</feature>
<keyword evidence="3" id="KW-1185">Reference proteome</keyword>
<dbReference type="Proteomes" id="UP001630127">
    <property type="component" value="Unassembled WGS sequence"/>
</dbReference>
<evidence type="ECO:0008006" key="4">
    <source>
        <dbReference type="Google" id="ProtNLM"/>
    </source>
</evidence>
<sequence>MATKARPFTIIHRQILINHTNNNPNSVFFITNTTTSSFRAAQSSRVSFEFRPDTNTIRGGFPKLQKQLSLRGSVTDSTDEGDPKPTSENRNNSTGAGGSGSRRGRQGKGNEWLWQLINQAREIGVLLLKLGIVMFVIGPEVPLPGSEAFVSVPYSEFLSKINSNQVQKVEADGVHIMFKLKGGELGVGRVTLVVSCRDRSHCRVA</sequence>
<feature type="region of interest" description="Disordered" evidence="1">
    <location>
        <begin position="57"/>
        <end position="106"/>
    </location>
</feature>
<evidence type="ECO:0000313" key="3">
    <source>
        <dbReference type="Proteomes" id="UP001630127"/>
    </source>
</evidence>
<dbReference type="AlphaFoldDB" id="A0ABD3AGG0"/>
<gene>
    <name evidence="2" type="ORF">ACH5RR_010171</name>
</gene>
<comment type="caution">
    <text evidence="2">The sequence shown here is derived from an EMBL/GenBank/DDBJ whole genome shotgun (WGS) entry which is preliminary data.</text>
</comment>
<name>A0ABD3AGG0_9GENT</name>